<dbReference type="InterPro" id="IPR011009">
    <property type="entry name" value="Kinase-like_dom_sf"/>
</dbReference>
<dbReference type="Pfam" id="PF01636">
    <property type="entry name" value="APH"/>
    <property type="match status" value="1"/>
</dbReference>
<dbReference type="GO" id="GO:0016740">
    <property type="term" value="F:transferase activity"/>
    <property type="evidence" value="ECO:0007669"/>
    <property type="project" value="UniProtKB-KW"/>
</dbReference>
<proteinExistence type="predicted"/>
<keyword evidence="2" id="KW-0808">Transferase</keyword>
<dbReference type="PANTHER" id="PTHR41283:SF1">
    <property type="entry name" value="AMINOGLYCOSIDE PHOSPHOTRANSFERASE DOMAIN-CONTAINING PROTEIN"/>
    <property type="match status" value="1"/>
</dbReference>
<dbReference type="Gene3D" id="3.90.1200.10">
    <property type="match status" value="1"/>
</dbReference>
<dbReference type="EMBL" id="FMBI01000034">
    <property type="protein sequence ID" value="SCC46899.1"/>
    <property type="molecule type" value="Genomic_DNA"/>
</dbReference>
<accession>A0A1C4ETH5</accession>
<dbReference type="PANTHER" id="PTHR41283">
    <property type="entry name" value="AMINOGLYCOSIDE PHOSPHOTRANSFERASE"/>
    <property type="match status" value="1"/>
</dbReference>
<dbReference type="Proteomes" id="UP000195991">
    <property type="component" value="Unassembled WGS sequence"/>
</dbReference>
<dbReference type="InterPro" id="IPR002575">
    <property type="entry name" value="Aminoglycoside_PTrfase"/>
</dbReference>
<evidence type="ECO:0000259" key="1">
    <source>
        <dbReference type="Pfam" id="PF01636"/>
    </source>
</evidence>
<reference evidence="2 3" key="1">
    <citation type="submission" date="2016-08" db="EMBL/GenBank/DDBJ databases">
        <authorList>
            <person name="Seilhamer J.J."/>
        </authorList>
    </citation>
    <scope>NUCLEOTIDE SEQUENCE [LARGE SCALE GENOMIC DNA]</scope>
    <source>
        <strain evidence="2 3">IEBC_T61001</strain>
    </source>
</reference>
<evidence type="ECO:0000313" key="3">
    <source>
        <dbReference type="Proteomes" id="UP000195991"/>
    </source>
</evidence>
<protein>
    <submittedName>
        <fullName evidence="2">Aminoglycoside phosphotransferase</fullName>
    </submittedName>
</protein>
<dbReference type="SUPFAM" id="SSF56112">
    <property type="entry name" value="Protein kinase-like (PK-like)"/>
    <property type="match status" value="1"/>
</dbReference>
<name>A0A1C4ETH5_BACTU</name>
<sequence length="318" mass="37585">MIEVNVVKEILREIERKLEWPRIVKCTAISKGFSHEEKYKIELKNEETYFVKVCDAVHFERKQEEYTYMKQLELLHIPTPQLIHFIKLEDLNKCVQVFEWAQGVNGEEGLGKLSVEEQYYAGRKAGEVLKRIHSIERESASNKWETVRWNKYERYVEALANYEIDFLDLKPVLSFVGEHKQLLKNRPITFLHDDFHPANSMIHNKEFIVIDFGGYDFGDPIHDFYNVAIFTTRISKPFAVGQVQGYCGGEPSLHFWQLYSLYAAMTFPADIVWTNRSTPHLVNDMKERLNRIIEDHNNFSSYIPKWYQSQHEDIINNK</sequence>
<gene>
    <name evidence="2" type="ORF">BTT61001_03498</name>
</gene>
<evidence type="ECO:0000313" key="2">
    <source>
        <dbReference type="EMBL" id="SCC46899.1"/>
    </source>
</evidence>
<dbReference type="AlphaFoldDB" id="A0A1C4ETH5"/>
<feature type="domain" description="Aminoglycoside phosphotransferase" evidence="1">
    <location>
        <begin position="26"/>
        <end position="256"/>
    </location>
</feature>
<organism evidence="2 3">
    <name type="scientific">Bacillus thuringiensis</name>
    <dbReference type="NCBI Taxonomy" id="1428"/>
    <lineage>
        <taxon>Bacteria</taxon>
        <taxon>Bacillati</taxon>
        <taxon>Bacillota</taxon>
        <taxon>Bacilli</taxon>
        <taxon>Bacillales</taxon>
        <taxon>Bacillaceae</taxon>
        <taxon>Bacillus</taxon>
        <taxon>Bacillus cereus group</taxon>
    </lineage>
</organism>